<evidence type="ECO:0000313" key="4">
    <source>
        <dbReference type="Proteomes" id="UP000027222"/>
    </source>
</evidence>
<protein>
    <recommendedName>
        <fullName evidence="2">C2H2-type domain-containing protein</fullName>
    </recommendedName>
</protein>
<dbReference type="Proteomes" id="UP000027222">
    <property type="component" value="Unassembled WGS sequence"/>
</dbReference>
<evidence type="ECO:0000256" key="1">
    <source>
        <dbReference type="SAM" id="MobiDB-lite"/>
    </source>
</evidence>
<dbReference type="AlphaFoldDB" id="A0A067TG63"/>
<reference evidence="4" key="1">
    <citation type="journal article" date="2014" name="Proc. Natl. Acad. Sci. U.S.A.">
        <title>Extensive sampling of basidiomycete genomes demonstrates inadequacy of the white-rot/brown-rot paradigm for wood decay fungi.</title>
        <authorList>
            <person name="Riley R."/>
            <person name="Salamov A.A."/>
            <person name="Brown D.W."/>
            <person name="Nagy L.G."/>
            <person name="Floudas D."/>
            <person name="Held B.W."/>
            <person name="Levasseur A."/>
            <person name="Lombard V."/>
            <person name="Morin E."/>
            <person name="Otillar R."/>
            <person name="Lindquist E.A."/>
            <person name="Sun H."/>
            <person name="LaButti K.M."/>
            <person name="Schmutz J."/>
            <person name="Jabbour D."/>
            <person name="Luo H."/>
            <person name="Baker S.E."/>
            <person name="Pisabarro A.G."/>
            <person name="Walton J.D."/>
            <person name="Blanchette R.A."/>
            <person name="Henrissat B."/>
            <person name="Martin F."/>
            <person name="Cullen D."/>
            <person name="Hibbett D.S."/>
            <person name="Grigoriev I.V."/>
        </authorList>
    </citation>
    <scope>NUCLEOTIDE SEQUENCE [LARGE SCALE GENOMIC DNA]</scope>
    <source>
        <strain evidence="4">CBS 339.88</strain>
    </source>
</reference>
<feature type="domain" description="C2H2-type" evidence="2">
    <location>
        <begin position="13"/>
        <end position="34"/>
    </location>
</feature>
<sequence length="107" mass="11908">MPPQQPTFQSFDCLHCGQKCRSSGGLRKHQESRHPKITLPEEATRYTRICHPHINGRPCAADGLFLPIPIPDPIPDDPSDAPSENPWAPFVERSCASPKPESFIPLL</sequence>
<organism evidence="3 4">
    <name type="scientific">Galerina marginata (strain CBS 339.88)</name>
    <dbReference type="NCBI Taxonomy" id="685588"/>
    <lineage>
        <taxon>Eukaryota</taxon>
        <taxon>Fungi</taxon>
        <taxon>Dikarya</taxon>
        <taxon>Basidiomycota</taxon>
        <taxon>Agaricomycotina</taxon>
        <taxon>Agaricomycetes</taxon>
        <taxon>Agaricomycetidae</taxon>
        <taxon>Agaricales</taxon>
        <taxon>Agaricineae</taxon>
        <taxon>Strophariaceae</taxon>
        <taxon>Galerina</taxon>
    </lineage>
</organism>
<dbReference type="OrthoDB" id="3199698at2759"/>
<gene>
    <name evidence="3" type="ORF">GALMADRAFT_135579</name>
</gene>
<dbReference type="PROSITE" id="PS00028">
    <property type="entry name" value="ZINC_FINGER_C2H2_1"/>
    <property type="match status" value="1"/>
</dbReference>
<dbReference type="InterPro" id="IPR013087">
    <property type="entry name" value="Znf_C2H2_type"/>
</dbReference>
<dbReference type="HOGENOM" id="CLU_2210256_0_0_1"/>
<dbReference type="EMBL" id="KL142370">
    <property type="protein sequence ID" value="KDR82215.1"/>
    <property type="molecule type" value="Genomic_DNA"/>
</dbReference>
<evidence type="ECO:0000259" key="2">
    <source>
        <dbReference type="PROSITE" id="PS00028"/>
    </source>
</evidence>
<feature type="region of interest" description="Disordered" evidence="1">
    <location>
        <begin position="70"/>
        <end position="107"/>
    </location>
</feature>
<keyword evidence="4" id="KW-1185">Reference proteome</keyword>
<evidence type="ECO:0000313" key="3">
    <source>
        <dbReference type="EMBL" id="KDR82215.1"/>
    </source>
</evidence>
<dbReference type="SUPFAM" id="SSF118359">
    <property type="entry name" value="Expressed protein At2g23090/F21P24.15"/>
    <property type="match status" value="1"/>
</dbReference>
<accession>A0A067TG63</accession>
<proteinExistence type="predicted"/>
<name>A0A067TG63_GALM3</name>